<protein>
    <submittedName>
        <fullName evidence="2">OLC1v1016438C1</fullName>
    </submittedName>
</protein>
<dbReference type="PANTHER" id="PTHR33233:SF17">
    <property type="entry name" value="DUF4283 DOMAIN-CONTAINING PROTEIN"/>
    <property type="match status" value="1"/>
</dbReference>
<dbReference type="EMBL" id="OX459125">
    <property type="protein sequence ID" value="CAI9115523.1"/>
    <property type="molecule type" value="Genomic_DNA"/>
</dbReference>
<keyword evidence="3" id="KW-1185">Reference proteome</keyword>
<organism evidence="2 3">
    <name type="scientific">Oldenlandia corymbosa var. corymbosa</name>
    <dbReference type="NCBI Taxonomy" id="529605"/>
    <lineage>
        <taxon>Eukaryota</taxon>
        <taxon>Viridiplantae</taxon>
        <taxon>Streptophyta</taxon>
        <taxon>Embryophyta</taxon>
        <taxon>Tracheophyta</taxon>
        <taxon>Spermatophyta</taxon>
        <taxon>Magnoliopsida</taxon>
        <taxon>eudicotyledons</taxon>
        <taxon>Gunneridae</taxon>
        <taxon>Pentapetalae</taxon>
        <taxon>asterids</taxon>
        <taxon>lamiids</taxon>
        <taxon>Gentianales</taxon>
        <taxon>Rubiaceae</taxon>
        <taxon>Rubioideae</taxon>
        <taxon>Spermacoceae</taxon>
        <taxon>Hedyotis-Oldenlandia complex</taxon>
        <taxon>Oldenlandia</taxon>
    </lineage>
</organism>
<accession>A0AAV1E5D5</accession>
<dbReference type="InterPro" id="IPR025558">
    <property type="entry name" value="DUF4283"/>
</dbReference>
<name>A0AAV1E5D5_OLDCO</name>
<reference evidence="2" key="1">
    <citation type="submission" date="2023-03" db="EMBL/GenBank/DDBJ databases">
        <authorList>
            <person name="Julca I."/>
        </authorList>
    </citation>
    <scope>NUCLEOTIDE SEQUENCE</scope>
</reference>
<dbReference type="Proteomes" id="UP001161247">
    <property type="component" value="Chromosome 8"/>
</dbReference>
<gene>
    <name evidence="2" type="ORF">OLC1_LOCUS22035</name>
</gene>
<proteinExistence type="predicted"/>
<evidence type="ECO:0000313" key="2">
    <source>
        <dbReference type="EMBL" id="CAI9115523.1"/>
    </source>
</evidence>
<dbReference type="PANTHER" id="PTHR33233">
    <property type="entry name" value="ENDONUCLEASE/EXONUCLEASE/PHOSPHATASE"/>
    <property type="match status" value="1"/>
</dbReference>
<feature type="domain" description="DUF4283" evidence="1">
    <location>
        <begin position="72"/>
        <end position="124"/>
    </location>
</feature>
<evidence type="ECO:0000313" key="3">
    <source>
        <dbReference type="Proteomes" id="UP001161247"/>
    </source>
</evidence>
<dbReference type="AlphaFoldDB" id="A0AAV1E5D5"/>
<evidence type="ECO:0000259" key="1">
    <source>
        <dbReference type="Pfam" id="PF14111"/>
    </source>
</evidence>
<sequence length="230" mass="26176">MKKCGKHPLAETDLEVLWKAQSPNSAKQTSEVKGDKARVMEHRNDYPGKRKQRRRLNRMRGADLISRNLEKTSICHQWGRLGVDKVILSPSGLFIVRFSSLHARDEVLNSNAYHLGSKPIVVKPCKLASTLGVPVLTDEATASREGVQFARIMVEMEIQNQVPDKIRFEDENGKCRKWNKEHQVQGGVRGEIQNQVPDKIRFEDENGKVQEKVVSYEWKPVQCQCCNGTV</sequence>
<dbReference type="Pfam" id="PF14111">
    <property type="entry name" value="DUF4283"/>
    <property type="match status" value="1"/>
</dbReference>